<name>A0ABV3RC40_9SPHN</name>
<dbReference type="Gene3D" id="3.10.180.10">
    <property type="entry name" value="2,3-Dihydroxybiphenyl 1,2-Dioxygenase, domain 1"/>
    <property type="match status" value="1"/>
</dbReference>
<dbReference type="Pfam" id="PF13669">
    <property type="entry name" value="Glyoxalase_4"/>
    <property type="match status" value="1"/>
</dbReference>
<organism evidence="1 2">
    <name type="scientific">Novosphingobium rhizovicinum</name>
    <dbReference type="NCBI Taxonomy" id="3228928"/>
    <lineage>
        <taxon>Bacteria</taxon>
        <taxon>Pseudomonadati</taxon>
        <taxon>Pseudomonadota</taxon>
        <taxon>Alphaproteobacteria</taxon>
        <taxon>Sphingomonadales</taxon>
        <taxon>Sphingomonadaceae</taxon>
        <taxon>Novosphingobium</taxon>
    </lineage>
</organism>
<evidence type="ECO:0000313" key="1">
    <source>
        <dbReference type="EMBL" id="MEW9855433.1"/>
    </source>
</evidence>
<dbReference type="InterPro" id="IPR029068">
    <property type="entry name" value="Glyas_Bleomycin-R_OHBP_Dase"/>
</dbReference>
<proteinExistence type="predicted"/>
<sequence length="181" mass="20152">MNKNFGKIRQLGHVVTDMDQALEFWTGRLGIGPFFVTHDLRFPDFHYRGQPAQSPCVSLAMAYSGDMQIELIHQVDDVPSAYTEFLSAGRSGLHHYSSWFAGREDYERTRSWAISRGFNLVMESRPEAGPRLAYFETGNPAAALFELSEALMPAIATGMSAVQQICAGWDGSKPVRTSADR</sequence>
<gene>
    <name evidence="1" type="ORF">ABUH87_09645</name>
</gene>
<dbReference type="EMBL" id="JBFNXR010000031">
    <property type="protein sequence ID" value="MEW9855433.1"/>
    <property type="molecule type" value="Genomic_DNA"/>
</dbReference>
<reference evidence="1 2" key="1">
    <citation type="submission" date="2024-06" db="EMBL/GenBank/DDBJ databases">
        <title>Novosphingobium rhizovicinus M1R2S20.</title>
        <authorList>
            <person name="Sun J.-Q."/>
        </authorList>
    </citation>
    <scope>NUCLEOTIDE SEQUENCE [LARGE SCALE GENOMIC DNA]</scope>
    <source>
        <strain evidence="1 2">M1R2S20</strain>
    </source>
</reference>
<evidence type="ECO:0000313" key="2">
    <source>
        <dbReference type="Proteomes" id="UP001556118"/>
    </source>
</evidence>
<dbReference type="Proteomes" id="UP001556118">
    <property type="component" value="Unassembled WGS sequence"/>
</dbReference>
<protein>
    <submittedName>
        <fullName evidence="1">VOC family protein</fullName>
    </submittedName>
</protein>
<dbReference type="RefSeq" id="WP_367772933.1">
    <property type="nucleotide sequence ID" value="NZ_JBFNXR010000031.1"/>
</dbReference>
<keyword evidence="2" id="KW-1185">Reference proteome</keyword>
<accession>A0ABV3RC40</accession>
<dbReference type="SUPFAM" id="SSF54593">
    <property type="entry name" value="Glyoxalase/Bleomycin resistance protein/Dihydroxybiphenyl dioxygenase"/>
    <property type="match status" value="1"/>
</dbReference>
<comment type="caution">
    <text evidence="1">The sequence shown here is derived from an EMBL/GenBank/DDBJ whole genome shotgun (WGS) entry which is preliminary data.</text>
</comment>